<dbReference type="EMBL" id="KJ019052">
    <property type="protein sequence ID" value="AIX19951.1"/>
    <property type="molecule type" value="Genomic_DNA"/>
</dbReference>
<proteinExistence type="predicted"/>
<organism evidence="2 3">
    <name type="scientific">Synechococcus phage ACG-2014f_Syn7803C7</name>
    <dbReference type="NCBI Taxonomy" id="2790345"/>
    <lineage>
        <taxon>Viruses</taxon>
        <taxon>Duplodnaviria</taxon>
        <taxon>Heunggongvirae</taxon>
        <taxon>Uroviricota</taxon>
        <taxon>Caudoviricetes</taxon>
        <taxon>Pantevenvirales</taxon>
        <taxon>Kyanoviridae</taxon>
        <taxon>Atlauavirus</taxon>
        <taxon>Atlauavirus acg2014f</taxon>
    </lineage>
</organism>
<reference evidence="2 3" key="1">
    <citation type="submission" date="2013-12" db="EMBL/GenBank/DDBJ databases">
        <title>Ecological redundancy of diverse viral populations within a natural community.</title>
        <authorList>
            <person name="Gregory A.C."/>
            <person name="LaButti K."/>
            <person name="Copeland A."/>
            <person name="Woyke T."/>
            <person name="Sullivan M.B."/>
        </authorList>
    </citation>
    <scope>NUCLEOTIDE SEQUENCE [LARGE SCALE GENOMIC DNA]</scope>
    <source>
        <strain evidence="2">Syn7803C7</strain>
    </source>
</reference>
<dbReference type="Proteomes" id="UP000185323">
    <property type="component" value="Segment"/>
</dbReference>
<evidence type="ECO:0000256" key="1">
    <source>
        <dbReference type="SAM" id="Coils"/>
    </source>
</evidence>
<gene>
    <name evidence="2" type="ORF">Syn7803C7_60</name>
</gene>
<sequence length="73" mass="8735">MRGDPPHKPLTNQMNRIQINKELTQLREEREKAQREVDNIQACMNELMKKRNELDMEQEERSGQMLFDQMFGG</sequence>
<feature type="coiled-coil region" evidence="1">
    <location>
        <begin position="16"/>
        <end position="60"/>
    </location>
</feature>
<keyword evidence="1" id="KW-0175">Coiled coil</keyword>
<evidence type="ECO:0000313" key="2">
    <source>
        <dbReference type="EMBL" id="AIX19951.1"/>
    </source>
</evidence>
<keyword evidence="3" id="KW-1185">Reference proteome</keyword>
<name>A0A0E3F245_9CAUD</name>
<protein>
    <submittedName>
        <fullName evidence="2">Uncharacterized protein</fullName>
    </submittedName>
</protein>
<evidence type="ECO:0000313" key="3">
    <source>
        <dbReference type="Proteomes" id="UP000185323"/>
    </source>
</evidence>
<accession>A0A0E3F245</accession>